<dbReference type="PANTHER" id="PTHR44591:SF23">
    <property type="entry name" value="CHEY SUBFAMILY"/>
    <property type="match status" value="1"/>
</dbReference>
<evidence type="ECO:0000313" key="5">
    <source>
        <dbReference type="Proteomes" id="UP000824927"/>
    </source>
</evidence>
<feature type="domain" description="Response regulatory" evidence="3">
    <location>
        <begin position="5"/>
        <end position="120"/>
    </location>
</feature>
<dbReference type="PROSITE" id="PS50110">
    <property type="entry name" value="RESPONSE_REGULATORY"/>
    <property type="match status" value="1"/>
</dbReference>
<feature type="modified residue" description="4-aspartylphosphate" evidence="2">
    <location>
        <position position="54"/>
    </location>
</feature>
<dbReference type="PANTHER" id="PTHR44591">
    <property type="entry name" value="STRESS RESPONSE REGULATOR PROTEIN 1"/>
    <property type="match status" value="1"/>
</dbReference>
<dbReference type="InterPro" id="IPR011006">
    <property type="entry name" value="CheY-like_superfamily"/>
</dbReference>
<proteinExistence type="predicted"/>
<gene>
    <name evidence="4" type="ORF">KUV31_00790</name>
</gene>
<dbReference type="GO" id="GO:0000160">
    <property type="term" value="P:phosphorelay signal transduction system"/>
    <property type="evidence" value="ECO:0007669"/>
    <property type="project" value="InterPro"/>
</dbReference>
<sequence>MTAKAILIVDDDELRCELLAELLQDEGYAVRIANDGVEGLDALEREAADLVLLDIIMPRMDGIRFLQVLPQRIESPPPVIVISGSMDSVGGKTLEEMNVAGTVRKPVDPATLIETIETALSQGAKPGD</sequence>
<dbReference type="SUPFAM" id="SSF52172">
    <property type="entry name" value="CheY-like"/>
    <property type="match status" value="1"/>
</dbReference>
<evidence type="ECO:0000259" key="3">
    <source>
        <dbReference type="PROSITE" id="PS50110"/>
    </source>
</evidence>
<dbReference type="AlphaFoldDB" id="A0A9Q3RYL7"/>
<organism evidence="4 5">
    <name type="scientific">Qipengyuania aquimaris</name>
    <dbReference type="NCBI Taxonomy" id="255984"/>
    <lineage>
        <taxon>Bacteria</taxon>
        <taxon>Pseudomonadati</taxon>
        <taxon>Pseudomonadota</taxon>
        <taxon>Alphaproteobacteria</taxon>
        <taxon>Sphingomonadales</taxon>
        <taxon>Erythrobacteraceae</taxon>
        <taxon>Qipengyuania</taxon>
    </lineage>
</organism>
<dbReference type="Gene3D" id="3.40.50.2300">
    <property type="match status" value="1"/>
</dbReference>
<dbReference type="Proteomes" id="UP000824927">
    <property type="component" value="Unassembled WGS sequence"/>
</dbReference>
<dbReference type="EMBL" id="JAHVKP010000001">
    <property type="protein sequence ID" value="MBY6216874.1"/>
    <property type="molecule type" value="Genomic_DNA"/>
</dbReference>
<dbReference type="InterPro" id="IPR050595">
    <property type="entry name" value="Bact_response_regulator"/>
</dbReference>
<comment type="caution">
    <text evidence="4">The sequence shown here is derived from an EMBL/GenBank/DDBJ whole genome shotgun (WGS) entry which is preliminary data.</text>
</comment>
<evidence type="ECO:0000256" key="1">
    <source>
        <dbReference type="ARBA" id="ARBA00022553"/>
    </source>
</evidence>
<evidence type="ECO:0000313" key="4">
    <source>
        <dbReference type="EMBL" id="MBY6216874.1"/>
    </source>
</evidence>
<dbReference type="SMART" id="SM00448">
    <property type="entry name" value="REC"/>
    <property type="match status" value="1"/>
</dbReference>
<dbReference type="RefSeq" id="WP_222404143.1">
    <property type="nucleotide sequence ID" value="NZ_JAHVKP010000001.1"/>
</dbReference>
<keyword evidence="1 2" id="KW-0597">Phosphoprotein</keyword>
<evidence type="ECO:0000256" key="2">
    <source>
        <dbReference type="PROSITE-ProRule" id="PRU00169"/>
    </source>
</evidence>
<name>A0A9Q3RYL7_9SPHN</name>
<dbReference type="InterPro" id="IPR001789">
    <property type="entry name" value="Sig_transdc_resp-reg_receiver"/>
</dbReference>
<reference evidence="4" key="1">
    <citation type="submission" date="2021-06" db="EMBL/GenBank/DDBJ databases">
        <title>50 bacteria genomes isolated from Dapeng, Shenzhen, China.</title>
        <authorList>
            <person name="Zheng W."/>
            <person name="Yu S."/>
            <person name="Huang Y."/>
        </authorList>
    </citation>
    <scope>NUCLEOTIDE SEQUENCE</scope>
    <source>
        <strain evidence="4">DP4N28-2</strain>
    </source>
</reference>
<accession>A0A9Q3RYL7</accession>
<protein>
    <submittedName>
        <fullName evidence="4">Response regulator</fullName>
    </submittedName>
</protein>
<dbReference type="Pfam" id="PF00072">
    <property type="entry name" value="Response_reg"/>
    <property type="match status" value="1"/>
</dbReference>